<protein>
    <recommendedName>
        <fullName evidence="6">YqgF/RNase H-like domain-containing protein</fullName>
    </recommendedName>
</protein>
<dbReference type="NCBIfam" id="TIGR00250">
    <property type="entry name" value="RNAse_H_YqgF"/>
    <property type="match status" value="1"/>
</dbReference>
<keyword evidence="3" id="KW-0540">Nuclease</keyword>
<feature type="domain" description="YqgF/RNase H-like" evidence="6">
    <location>
        <begin position="4"/>
        <end position="104"/>
    </location>
</feature>
<dbReference type="GO" id="GO:0004518">
    <property type="term" value="F:nuclease activity"/>
    <property type="evidence" value="ECO:0007669"/>
    <property type="project" value="UniProtKB-KW"/>
</dbReference>
<organism evidence="7">
    <name type="scientific">marine metagenome</name>
    <dbReference type="NCBI Taxonomy" id="408172"/>
    <lineage>
        <taxon>unclassified sequences</taxon>
        <taxon>metagenomes</taxon>
        <taxon>ecological metagenomes</taxon>
    </lineage>
</organism>
<name>A0A381N1S4_9ZZZZ</name>
<dbReference type="GO" id="GO:0005829">
    <property type="term" value="C:cytosol"/>
    <property type="evidence" value="ECO:0007669"/>
    <property type="project" value="TreeGrafter"/>
</dbReference>
<feature type="region of interest" description="Disordered" evidence="5">
    <location>
        <begin position="102"/>
        <end position="123"/>
    </location>
</feature>
<dbReference type="Pfam" id="PF03652">
    <property type="entry name" value="RuvX"/>
    <property type="match status" value="1"/>
</dbReference>
<evidence type="ECO:0000256" key="2">
    <source>
        <dbReference type="ARBA" id="ARBA00022517"/>
    </source>
</evidence>
<accession>A0A381N1S4</accession>
<keyword evidence="2" id="KW-0690">Ribosome biogenesis</keyword>
<evidence type="ECO:0000256" key="5">
    <source>
        <dbReference type="SAM" id="MobiDB-lite"/>
    </source>
</evidence>
<evidence type="ECO:0000256" key="3">
    <source>
        <dbReference type="ARBA" id="ARBA00022722"/>
    </source>
</evidence>
<dbReference type="PANTHER" id="PTHR33317:SF4">
    <property type="entry name" value="POLYNUCLEOTIDYL TRANSFERASE, RIBONUCLEASE H-LIKE SUPERFAMILY PROTEIN"/>
    <property type="match status" value="1"/>
</dbReference>
<proteinExistence type="inferred from homology"/>
<reference evidence="7" key="1">
    <citation type="submission" date="2018-05" db="EMBL/GenBank/DDBJ databases">
        <authorList>
            <person name="Lanie J.A."/>
            <person name="Ng W.-L."/>
            <person name="Kazmierczak K.M."/>
            <person name="Andrzejewski T.M."/>
            <person name="Davidsen T.M."/>
            <person name="Wayne K.J."/>
            <person name="Tettelin H."/>
            <person name="Glass J.I."/>
            <person name="Rusch D."/>
            <person name="Podicherti R."/>
            <person name="Tsui H.-C.T."/>
            <person name="Winkler M.E."/>
        </authorList>
    </citation>
    <scope>NUCLEOTIDE SEQUENCE</scope>
</reference>
<evidence type="ECO:0000256" key="1">
    <source>
        <dbReference type="ARBA" id="ARBA00022490"/>
    </source>
</evidence>
<keyword evidence="4" id="KW-0378">Hydrolase</keyword>
<dbReference type="EMBL" id="UINC01000073">
    <property type="protein sequence ID" value="SUZ48531.1"/>
    <property type="molecule type" value="Genomic_DNA"/>
</dbReference>
<keyword evidence="1" id="KW-0963">Cytoplasm</keyword>
<dbReference type="InterPro" id="IPR006641">
    <property type="entry name" value="YqgF/RNaseH-like_dom"/>
</dbReference>
<dbReference type="InterPro" id="IPR037027">
    <property type="entry name" value="YqgF/RNaseH-like_dom_sf"/>
</dbReference>
<dbReference type="HAMAP" id="MF_00651">
    <property type="entry name" value="Nuclease_YqgF"/>
    <property type="match status" value="1"/>
</dbReference>
<evidence type="ECO:0000259" key="6">
    <source>
        <dbReference type="SMART" id="SM00732"/>
    </source>
</evidence>
<dbReference type="SUPFAM" id="SSF53098">
    <property type="entry name" value="Ribonuclease H-like"/>
    <property type="match status" value="1"/>
</dbReference>
<evidence type="ECO:0000256" key="4">
    <source>
        <dbReference type="ARBA" id="ARBA00022801"/>
    </source>
</evidence>
<dbReference type="InterPro" id="IPR012337">
    <property type="entry name" value="RNaseH-like_sf"/>
</dbReference>
<dbReference type="InterPro" id="IPR005227">
    <property type="entry name" value="YqgF"/>
</dbReference>
<dbReference type="GO" id="GO:0016787">
    <property type="term" value="F:hydrolase activity"/>
    <property type="evidence" value="ECO:0007669"/>
    <property type="project" value="UniProtKB-KW"/>
</dbReference>
<dbReference type="AlphaFoldDB" id="A0A381N1S4"/>
<sequence>MDSKVILAFDFGLKHIGVAIGQEITNTAETFFSLEAKNGEPDWSKLDPLVKEWNPKLLVVGNPLNMDGSDSEIKKKSDKFSNLINKRYNIPVELMDERLTTREAKDRLKAEEDNSESSGRDTHQIAAQIILENWFSENR</sequence>
<evidence type="ECO:0000313" key="7">
    <source>
        <dbReference type="EMBL" id="SUZ48531.1"/>
    </source>
</evidence>
<dbReference type="SMART" id="SM00732">
    <property type="entry name" value="YqgFc"/>
    <property type="match status" value="1"/>
</dbReference>
<dbReference type="Gene3D" id="3.30.420.140">
    <property type="entry name" value="YqgF/RNase H-like domain"/>
    <property type="match status" value="1"/>
</dbReference>
<dbReference type="GO" id="GO:0000967">
    <property type="term" value="P:rRNA 5'-end processing"/>
    <property type="evidence" value="ECO:0007669"/>
    <property type="project" value="TreeGrafter"/>
</dbReference>
<gene>
    <name evidence="7" type="ORF">METZ01_LOCUS1385</name>
</gene>
<dbReference type="CDD" id="cd16964">
    <property type="entry name" value="YqgF"/>
    <property type="match status" value="1"/>
</dbReference>
<dbReference type="PANTHER" id="PTHR33317">
    <property type="entry name" value="POLYNUCLEOTIDYL TRANSFERASE, RIBONUCLEASE H-LIKE SUPERFAMILY PROTEIN"/>
    <property type="match status" value="1"/>
</dbReference>